<proteinExistence type="predicted"/>
<keyword evidence="2" id="KW-1185">Reference proteome</keyword>
<reference evidence="1 2" key="1">
    <citation type="submission" date="2019-02" db="EMBL/GenBank/DDBJ databases">
        <title>Deep-cultivation of Planctomycetes and their phenomic and genomic characterization uncovers novel biology.</title>
        <authorList>
            <person name="Wiegand S."/>
            <person name="Jogler M."/>
            <person name="Boedeker C."/>
            <person name="Pinto D."/>
            <person name="Vollmers J."/>
            <person name="Rivas-Marin E."/>
            <person name="Kohn T."/>
            <person name="Peeters S.H."/>
            <person name="Heuer A."/>
            <person name="Rast P."/>
            <person name="Oberbeckmann S."/>
            <person name="Bunk B."/>
            <person name="Jeske O."/>
            <person name="Meyerdierks A."/>
            <person name="Storesund J.E."/>
            <person name="Kallscheuer N."/>
            <person name="Luecker S."/>
            <person name="Lage O.M."/>
            <person name="Pohl T."/>
            <person name="Merkel B.J."/>
            <person name="Hornburger P."/>
            <person name="Mueller R.-W."/>
            <person name="Bruemmer F."/>
            <person name="Labrenz M."/>
            <person name="Spormann A.M."/>
            <person name="Op Den Camp H."/>
            <person name="Overmann J."/>
            <person name="Amann R."/>
            <person name="Jetten M.S.M."/>
            <person name="Mascher T."/>
            <person name="Medema M.H."/>
            <person name="Devos D.P."/>
            <person name="Kaster A.-K."/>
            <person name="Ovreas L."/>
            <person name="Rohde M."/>
            <person name="Galperin M.Y."/>
            <person name="Jogler C."/>
        </authorList>
    </citation>
    <scope>NUCLEOTIDE SEQUENCE [LARGE SCALE GENOMIC DNA]</scope>
    <source>
        <strain evidence="1 2">Pla52o</strain>
    </source>
</reference>
<dbReference type="Proteomes" id="UP000316304">
    <property type="component" value="Unassembled WGS sequence"/>
</dbReference>
<gene>
    <name evidence="1" type="ORF">Pla52o_34260</name>
</gene>
<organism evidence="1 2">
    <name type="scientific">Novipirellula galeiformis</name>
    <dbReference type="NCBI Taxonomy" id="2528004"/>
    <lineage>
        <taxon>Bacteria</taxon>
        <taxon>Pseudomonadati</taxon>
        <taxon>Planctomycetota</taxon>
        <taxon>Planctomycetia</taxon>
        <taxon>Pirellulales</taxon>
        <taxon>Pirellulaceae</taxon>
        <taxon>Novipirellula</taxon>
    </lineage>
</organism>
<name>A0A5C6CCP7_9BACT</name>
<evidence type="ECO:0000313" key="2">
    <source>
        <dbReference type="Proteomes" id="UP000316304"/>
    </source>
</evidence>
<evidence type="ECO:0000313" key="1">
    <source>
        <dbReference type="EMBL" id="TWU22370.1"/>
    </source>
</evidence>
<dbReference type="EMBL" id="SJPT01000005">
    <property type="protein sequence ID" value="TWU22370.1"/>
    <property type="molecule type" value="Genomic_DNA"/>
</dbReference>
<dbReference type="AlphaFoldDB" id="A0A5C6CCP7"/>
<dbReference type="RefSeq" id="WP_146595545.1">
    <property type="nucleotide sequence ID" value="NZ_SJPT01000005.1"/>
</dbReference>
<accession>A0A5C6CCP7</accession>
<protein>
    <submittedName>
        <fullName evidence="1">Uncharacterized protein</fullName>
    </submittedName>
</protein>
<dbReference type="OrthoDB" id="7065882at2"/>
<comment type="caution">
    <text evidence="1">The sequence shown here is derived from an EMBL/GenBank/DDBJ whole genome shotgun (WGS) entry which is preliminary data.</text>
</comment>
<sequence length="123" mass="13844">MTDVVALLAAAWRDAAVDLGIEVVAPYSLTRPEYPRLEFPALVKRFGRPHGTVVDVFSNQIGSGQLGESLLQDGYFYSLINPDVYVPYERDAFVETLVDWGWFDSQLNPPDWYSDAVRKSRSA</sequence>